<reference evidence="3 4" key="1">
    <citation type="submission" date="2019-05" db="EMBL/GenBank/DDBJ databases">
        <title>Roseovarius bejariae sp. nov., a moderately halophylic bacterium isolated from a saline soil in Rambla Salada (Murcia).</title>
        <authorList>
            <person name="Castro D.J."/>
            <person name="Gomez-Altuve A."/>
            <person name="Reina J.C."/>
            <person name="Rodriguez M."/>
            <person name="Sampedro I."/>
            <person name="Llamas I."/>
            <person name="Martinez-Checa F."/>
        </authorList>
    </citation>
    <scope>NUCLEOTIDE SEQUENCE [LARGE SCALE GENOMIC DNA]</scope>
    <source>
        <strain evidence="3 4">A21</strain>
    </source>
</reference>
<name>A0A844CRB9_9RHOB</name>
<keyword evidence="2" id="KW-0808">Transferase</keyword>
<organism evidence="3 4">
    <name type="scientific">Roseovarius bejariae</name>
    <dbReference type="NCBI Taxonomy" id="2576383"/>
    <lineage>
        <taxon>Bacteria</taxon>
        <taxon>Pseudomonadati</taxon>
        <taxon>Pseudomonadota</taxon>
        <taxon>Alphaproteobacteria</taxon>
        <taxon>Rhodobacterales</taxon>
        <taxon>Roseobacteraceae</taxon>
        <taxon>Roseovarius</taxon>
    </lineage>
</organism>
<evidence type="ECO:0000313" key="3">
    <source>
        <dbReference type="EMBL" id="MRU14539.1"/>
    </source>
</evidence>
<dbReference type="EMBL" id="SZWE01000001">
    <property type="protein sequence ID" value="MRU14539.1"/>
    <property type="molecule type" value="Genomic_DNA"/>
</dbReference>
<dbReference type="Gene3D" id="3.90.1200.10">
    <property type="match status" value="1"/>
</dbReference>
<accession>A0A844CRB9</accession>
<protein>
    <submittedName>
        <fullName evidence="3">Fructosamine kinase family protein</fullName>
    </submittedName>
</protein>
<dbReference type="PIRSF" id="PIRSF006221">
    <property type="entry name" value="Ketosamine-3-kinase"/>
    <property type="match status" value="1"/>
</dbReference>
<comment type="similarity">
    <text evidence="1 2">Belongs to the fructosamine kinase family.</text>
</comment>
<dbReference type="Gene3D" id="3.30.200.20">
    <property type="entry name" value="Phosphorylase Kinase, domain 1"/>
    <property type="match status" value="1"/>
</dbReference>
<comment type="caution">
    <text evidence="3">The sequence shown here is derived from an EMBL/GenBank/DDBJ whole genome shotgun (WGS) entry which is preliminary data.</text>
</comment>
<dbReference type="OrthoDB" id="5291879at2"/>
<dbReference type="PANTHER" id="PTHR12149">
    <property type="entry name" value="FRUCTOSAMINE 3 KINASE-RELATED PROTEIN"/>
    <property type="match status" value="1"/>
</dbReference>
<evidence type="ECO:0000256" key="2">
    <source>
        <dbReference type="PIRNR" id="PIRNR006221"/>
    </source>
</evidence>
<gene>
    <name evidence="3" type="ORF">FDP25_03740</name>
</gene>
<dbReference type="Proteomes" id="UP000564704">
    <property type="component" value="Unassembled WGS sequence"/>
</dbReference>
<dbReference type="InterPro" id="IPR016477">
    <property type="entry name" value="Fructo-/Ketosamine-3-kinase"/>
</dbReference>
<dbReference type="InterPro" id="IPR011009">
    <property type="entry name" value="Kinase-like_dom_sf"/>
</dbReference>
<keyword evidence="2 3" id="KW-0418">Kinase</keyword>
<dbReference type="RefSeq" id="WP_154149068.1">
    <property type="nucleotide sequence ID" value="NZ_SZWE01000001.1"/>
</dbReference>
<dbReference type="Pfam" id="PF03881">
    <property type="entry name" value="Fructosamin_kin"/>
    <property type="match status" value="1"/>
</dbReference>
<dbReference type="GO" id="GO:0016301">
    <property type="term" value="F:kinase activity"/>
    <property type="evidence" value="ECO:0007669"/>
    <property type="project" value="UniProtKB-UniRule"/>
</dbReference>
<evidence type="ECO:0000313" key="4">
    <source>
        <dbReference type="Proteomes" id="UP000564704"/>
    </source>
</evidence>
<sequence length="266" mass="28953">MTTSSQIANLAGSAVTTRVSLHGGDLSVVECVELADGRSVVAKHGPQALAEAGMLYAMAKTGTPVPEVLGQTQGIILLEYLPETPPSAKGWAALGRSLRQMHDSQGDTYGWPEDYAFGKVIISNTQMTNWPQFWAENRLLSEAENLPPDISKRLQTLAQRLPEIVSHDPPAALLHGDLWGGNILFSDHSAYLIDPACYYGDPEVDLAMLTLFGRPPASFFEAYGPLRPGHEKRRPVYQLWPALVHLRLFGAGYRGMVTGLLDSLCA</sequence>
<dbReference type="SUPFAM" id="SSF56112">
    <property type="entry name" value="Protein kinase-like (PK-like)"/>
    <property type="match status" value="1"/>
</dbReference>
<keyword evidence="4" id="KW-1185">Reference proteome</keyword>
<proteinExistence type="inferred from homology"/>
<dbReference type="AlphaFoldDB" id="A0A844CRB9"/>
<dbReference type="PANTHER" id="PTHR12149:SF8">
    <property type="entry name" value="PROTEIN-RIBULOSAMINE 3-KINASE"/>
    <property type="match status" value="1"/>
</dbReference>
<evidence type="ECO:0000256" key="1">
    <source>
        <dbReference type="ARBA" id="ARBA00009460"/>
    </source>
</evidence>